<dbReference type="RefSeq" id="WP_106988903.1">
    <property type="nucleotide sequence ID" value="NZ_PYLP01000032.1"/>
</dbReference>
<dbReference type="Pfam" id="PF02687">
    <property type="entry name" value="FtsX"/>
    <property type="match status" value="1"/>
</dbReference>
<dbReference type="InterPro" id="IPR003838">
    <property type="entry name" value="ABC3_permease_C"/>
</dbReference>
<dbReference type="FunFam" id="3.40.50.300:FF:000032">
    <property type="entry name" value="Export ABC transporter ATP-binding protein"/>
    <property type="match status" value="1"/>
</dbReference>
<name>A0A2T3FJW5_9FIRM</name>
<dbReference type="InterPro" id="IPR027417">
    <property type="entry name" value="P-loop_NTPase"/>
</dbReference>
<evidence type="ECO:0000313" key="12">
    <source>
        <dbReference type="EMBL" id="PST35534.1"/>
    </source>
</evidence>
<comment type="similarity">
    <text evidence="9">Belongs to the ABC transporter superfamily. Macrolide exporter (TC 3.A.1.122) family.</text>
</comment>
<evidence type="ECO:0000256" key="5">
    <source>
        <dbReference type="ARBA" id="ARBA00022741"/>
    </source>
</evidence>
<evidence type="ECO:0000256" key="6">
    <source>
        <dbReference type="ARBA" id="ARBA00022840"/>
    </source>
</evidence>
<dbReference type="Pfam" id="PF00005">
    <property type="entry name" value="ABC_tran"/>
    <property type="match status" value="1"/>
</dbReference>
<organism evidence="12 13">
    <name type="scientific">Faecalibacillus faecis</name>
    <dbReference type="NCBI Taxonomy" id="1982628"/>
    <lineage>
        <taxon>Bacteria</taxon>
        <taxon>Bacillati</taxon>
        <taxon>Bacillota</taxon>
        <taxon>Erysipelotrichia</taxon>
        <taxon>Erysipelotrichales</taxon>
        <taxon>Coprobacillaceae</taxon>
        <taxon>Faecalibacillus</taxon>
    </lineage>
</organism>
<dbReference type="Gene3D" id="3.40.50.300">
    <property type="entry name" value="P-loop containing nucleotide triphosphate hydrolases"/>
    <property type="match status" value="1"/>
</dbReference>
<evidence type="ECO:0000259" key="11">
    <source>
        <dbReference type="PROSITE" id="PS50893"/>
    </source>
</evidence>
<sequence>MLQIFDICKQYKTGNFIQKALDHVSLNLRDNEFVAILGPSGSGKTTLLNIIGGLDRYDSGDLIINGISTKKYKDRDWDSYRNHTIGFVFQSYNLIPHQTILANVELALTISGVSKTERRQKAIEALTKVGLGQQIHKKPNQLSGGQMQRVAIARAVVNDPDILLADEPTGALDSETSIQVMDLLKEVAQDRLVVMVTHNPELAKEYATRIVTLKDGVILDDTNPFHVEKQSSKYKKMGKTSMSLITSLSLSFNNLKTKKGRTFLTSFAGSIGIIGIALILSLSNGVNSYIQTIEEDTLSEYPLQITSTGFDMSSMLVDDNEKSKSNKDVQVANMMTTMFSKIGSNDLQSLKKYIQDNQAQLKQSTNSIEYTYNIAPQIFSFTNEEYRQVNPDKTFASLGMGSSSSSNSMMSSMMSTDVFKSMPKNTNLFSEQYDVKAGHWPKKTNECVIVLTAKGKISDMMAYTLGLRDIQELDDMVKQFSNEEEVDVTLKNDAYNYQDLLNKTFKLVNAADYYQYDQQYQIWKDKSDDQEYMKNLVQNGEDIQIVGIVQPKDDSSATMLSTGIYYPSSLIDHVIKKSTKSEIVQQQINNHNLNVFTGKAFDIKENNFDMSSLFTIDQNKMKNVFKFDTSKIQIDLSNLNTALTNQSLPAIDLQQIIQQIRFNLSDEQINHLTTSLMNSYNEYIKSHPEANVNQAMQGFIDYIQSNEAMSFIQEEIKKYAQDGISNEEMSQIMRDLFEKYQEQLGNTDLNMAKINEYILQYLQSDEAKNILTNEMTTIIQTTDLQSQITAIMSQYMNSYMQTISSSLQKEMQRSMMNLSSSLTNAFQFDSQAFAGAMRLNMDEKDIMSLMTSMMSSEQDSYENNIKKLGYADFNKPAGINIYPKNFESKEKVIQFLDNYNKKMEKTTQDDKVITYTDFVGTLMSSVTDIVNVISYVLVAFVGISLVVSSIMIGVITYISVLERKKEIGILRAIGASKRNISQVFNAETFIIGLFAGLIGIVITLLALIPANRIIHDIAGTTAVNASLPPVAGIVLIVLSIILTLLGGIIPSKKAAKEDPVTALRTD</sequence>
<dbReference type="GO" id="GO:0022857">
    <property type="term" value="F:transmembrane transporter activity"/>
    <property type="evidence" value="ECO:0007669"/>
    <property type="project" value="UniProtKB-ARBA"/>
</dbReference>
<protein>
    <submittedName>
        <fullName evidence="12">ABC transporter</fullName>
    </submittedName>
</protein>
<dbReference type="EMBL" id="PYLP01000032">
    <property type="protein sequence ID" value="PST35534.1"/>
    <property type="molecule type" value="Genomic_DNA"/>
</dbReference>
<dbReference type="PROSITE" id="PS00211">
    <property type="entry name" value="ABC_TRANSPORTER_1"/>
    <property type="match status" value="1"/>
</dbReference>
<reference evidence="13" key="1">
    <citation type="submission" date="2018-03" db="EMBL/GenBank/DDBJ databases">
        <title>Lachnoclostridium SNUG30370 gen.nov., sp.nov., isolated from human faeces.</title>
        <authorList>
            <person name="Seo B."/>
            <person name="Jeon K."/>
            <person name="Ko G."/>
        </authorList>
    </citation>
    <scope>NUCLEOTIDE SEQUENCE [LARGE SCALE GENOMIC DNA]</scope>
    <source>
        <strain evidence="13">SNUG30370</strain>
    </source>
</reference>
<evidence type="ECO:0000256" key="10">
    <source>
        <dbReference type="SAM" id="Phobius"/>
    </source>
</evidence>
<dbReference type="GO" id="GO:0098796">
    <property type="term" value="C:membrane protein complex"/>
    <property type="evidence" value="ECO:0007669"/>
    <property type="project" value="UniProtKB-ARBA"/>
</dbReference>
<keyword evidence="2" id="KW-0813">Transport</keyword>
<keyword evidence="4 10" id="KW-0812">Transmembrane</keyword>
<evidence type="ECO:0000256" key="1">
    <source>
        <dbReference type="ARBA" id="ARBA00004429"/>
    </source>
</evidence>
<keyword evidence="5" id="KW-0547">Nucleotide-binding</keyword>
<accession>A0A2T3FJW5</accession>
<dbReference type="Proteomes" id="UP000241201">
    <property type="component" value="Unassembled WGS sequence"/>
</dbReference>
<dbReference type="AlphaFoldDB" id="A0A2T3FJW5"/>
<feature type="domain" description="ABC transporter" evidence="11">
    <location>
        <begin position="2"/>
        <end position="240"/>
    </location>
</feature>
<evidence type="ECO:0000256" key="2">
    <source>
        <dbReference type="ARBA" id="ARBA00022448"/>
    </source>
</evidence>
<evidence type="ECO:0000256" key="7">
    <source>
        <dbReference type="ARBA" id="ARBA00022989"/>
    </source>
</evidence>
<dbReference type="PANTHER" id="PTHR42798">
    <property type="entry name" value="LIPOPROTEIN-RELEASING SYSTEM ATP-BINDING PROTEIN LOLD"/>
    <property type="match status" value="1"/>
</dbReference>
<evidence type="ECO:0000256" key="3">
    <source>
        <dbReference type="ARBA" id="ARBA00022475"/>
    </source>
</evidence>
<keyword evidence="6" id="KW-0067">ATP-binding</keyword>
<dbReference type="InterPro" id="IPR017911">
    <property type="entry name" value="MacB-like_ATP-bd"/>
</dbReference>
<dbReference type="CDD" id="cd03255">
    <property type="entry name" value="ABC_MJ0796_LolCDE_FtsE"/>
    <property type="match status" value="1"/>
</dbReference>
<keyword evidence="3" id="KW-1003">Cell membrane</keyword>
<feature type="transmembrane region" description="Helical" evidence="10">
    <location>
        <begin position="1030"/>
        <end position="1049"/>
    </location>
</feature>
<gene>
    <name evidence="12" type="ORF">C7U55_12900</name>
</gene>
<evidence type="ECO:0000256" key="4">
    <source>
        <dbReference type="ARBA" id="ARBA00022692"/>
    </source>
</evidence>
<dbReference type="GO" id="GO:0005886">
    <property type="term" value="C:plasma membrane"/>
    <property type="evidence" value="ECO:0007669"/>
    <property type="project" value="UniProtKB-SubCell"/>
</dbReference>
<comment type="caution">
    <text evidence="12">The sequence shown here is derived from an EMBL/GenBank/DDBJ whole genome shotgun (WGS) entry which is preliminary data.</text>
</comment>
<dbReference type="InterPro" id="IPR003593">
    <property type="entry name" value="AAA+_ATPase"/>
</dbReference>
<dbReference type="InterPro" id="IPR003439">
    <property type="entry name" value="ABC_transporter-like_ATP-bd"/>
</dbReference>
<dbReference type="InterPro" id="IPR017871">
    <property type="entry name" value="ABC_transporter-like_CS"/>
</dbReference>
<dbReference type="PANTHER" id="PTHR42798:SF6">
    <property type="entry name" value="CELL DIVISION ATP-BINDING PROTEIN FTSE"/>
    <property type="match status" value="1"/>
</dbReference>
<evidence type="ECO:0000313" key="13">
    <source>
        <dbReference type="Proteomes" id="UP000241201"/>
    </source>
</evidence>
<keyword evidence="13" id="KW-1185">Reference proteome</keyword>
<dbReference type="SUPFAM" id="SSF52540">
    <property type="entry name" value="P-loop containing nucleoside triphosphate hydrolases"/>
    <property type="match status" value="1"/>
</dbReference>
<dbReference type="GO" id="GO:0016887">
    <property type="term" value="F:ATP hydrolysis activity"/>
    <property type="evidence" value="ECO:0007669"/>
    <property type="project" value="InterPro"/>
</dbReference>
<keyword evidence="7 10" id="KW-1133">Transmembrane helix</keyword>
<evidence type="ECO:0000256" key="9">
    <source>
        <dbReference type="ARBA" id="ARBA00038388"/>
    </source>
</evidence>
<feature type="transmembrane region" description="Helical" evidence="10">
    <location>
        <begin position="988"/>
        <end position="1010"/>
    </location>
</feature>
<evidence type="ECO:0000256" key="8">
    <source>
        <dbReference type="ARBA" id="ARBA00023136"/>
    </source>
</evidence>
<dbReference type="GeneID" id="77471978"/>
<comment type="subcellular location">
    <subcellularLocation>
        <location evidence="1">Cell inner membrane</location>
        <topology evidence="1">Multi-pass membrane protein</topology>
    </subcellularLocation>
</comment>
<dbReference type="PROSITE" id="PS50893">
    <property type="entry name" value="ABC_TRANSPORTER_2"/>
    <property type="match status" value="1"/>
</dbReference>
<feature type="transmembrane region" description="Helical" evidence="10">
    <location>
        <begin position="932"/>
        <end position="961"/>
    </location>
</feature>
<dbReference type="SMART" id="SM00382">
    <property type="entry name" value="AAA"/>
    <property type="match status" value="1"/>
</dbReference>
<dbReference type="GO" id="GO:0005524">
    <property type="term" value="F:ATP binding"/>
    <property type="evidence" value="ECO:0007669"/>
    <property type="project" value="UniProtKB-KW"/>
</dbReference>
<proteinExistence type="inferred from homology"/>
<keyword evidence="8 10" id="KW-0472">Membrane</keyword>